<evidence type="ECO:0000313" key="3">
    <source>
        <dbReference type="Proteomes" id="UP000494363"/>
    </source>
</evidence>
<accession>A0A6J5EG00</accession>
<dbReference type="SUPFAM" id="SSF89392">
    <property type="entry name" value="Prokaryotic lipoproteins and lipoprotein localization factors"/>
    <property type="match status" value="1"/>
</dbReference>
<gene>
    <name evidence="2" type="primary">lolA_2</name>
    <name evidence="2" type="ORF">LMG29542_05159</name>
</gene>
<evidence type="ECO:0000313" key="2">
    <source>
        <dbReference type="EMBL" id="CAB3765498.1"/>
    </source>
</evidence>
<reference evidence="2 3" key="1">
    <citation type="submission" date="2020-04" db="EMBL/GenBank/DDBJ databases">
        <authorList>
            <person name="De Canck E."/>
        </authorList>
    </citation>
    <scope>NUCLEOTIDE SEQUENCE [LARGE SCALE GENOMIC DNA]</scope>
    <source>
        <strain evidence="2 3">LMG 29542</strain>
    </source>
</reference>
<organism evidence="2 3">
    <name type="scientific">Paraburkholderia humisilvae</name>
    <dbReference type="NCBI Taxonomy" id="627669"/>
    <lineage>
        <taxon>Bacteria</taxon>
        <taxon>Pseudomonadati</taxon>
        <taxon>Pseudomonadota</taxon>
        <taxon>Betaproteobacteria</taxon>
        <taxon>Burkholderiales</taxon>
        <taxon>Burkholderiaceae</taxon>
        <taxon>Paraburkholderia</taxon>
    </lineage>
</organism>
<dbReference type="Gene3D" id="2.50.20.10">
    <property type="entry name" value="Lipoprotein localisation LolA/LolB/LppX"/>
    <property type="match status" value="1"/>
</dbReference>
<keyword evidence="3" id="KW-1185">Reference proteome</keyword>
<dbReference type="Pfam" id="PF19574">
    <property type="entry name" value="LolA_3"/>
    <property type="match status" value="1"/>
</dbReference>
<dbReference type="RefSeq" id="WP_175229251.1">
    <property type="nucleotide sequence ID" value="NZ_CADIKH010000027.1"/>
</dbReference>
<evidence type="ECO:0000256" key="1">
    <source>
        <dbReference type="ARBA" id="ARBA00022729"/>
    </source>
</evidence>
<name>A0A6J5EG00_9BURK</name>
<dbReference type="EMBL" id="CADIKH010000027">
    <property type="protein sequence ID" value="CAB3765498.1"/>
    <property type="molecule type" value="Genomic_DNA"/>
</dbReference>
<proteinExistence type="predicted"/>
<keyword evidence="2" id="KW-0449">Lipoprotein</keyword>
<keyword evidence="1" id="KW-0732">Signal</keyword>
<dbReference type="CDD" id="cd16325">
    <property type="entry name" value="LolA"/>
    <property type="match status" value="1"/>
</dbReference>
<dbReference type="Proteomes" id="UP000494363">
    <property type="component" value="Unassembled WGS sequence"/>
</dbReference>
<dbReference type="InterPro" id="IPR029046">
    <property type="entry name" value="LolA/LolB/LppX"/>
</dbReference>
<dbReference type="AlphaFoldDB" id="A0A6J5EG00"/>
<dbReference type="InterPro" id="IPR004564">
    <property type="entry name" value="OM_lipoprot_carrier_LolA-like"/>
</dbReference>
<sequence>MGTLNRRSSWRATPARLLCATRVAALFAVPLAGVSALATLCIAPAGAATSASVAGNPSLVATIAAHLAEAKGVRAQFKQTQTLAAMREPLVSTGSLLFVRDRGVLWEIDTPYRTTYVIDDAGVNEVNANGQRTRGSGARGAGGAHGVAQVSRMMRAMLGGDLSALYAQFNVDARGTTAHWQMQLTPNQPQLAQSIRSLQMAGGAYLQTLRITLANGDVTQIDFTGSTAVDAPSSAERALFGAS</sequence>
<protein>
    <submittedName>
        <fullName evidence="2">Outer-membrane lipoprotein carrier protein</fullName>
    </submittedName>
</protein>